<evidence type="ECO:0000313" key="2">
    <source>
        <dbReference type="EMBL" id="PHT62751.1"/>
    </source>
</evidence>
<comment type="caution">
    <text evidence="2">The sequence shown here is derived from an EMBL/GenBank/DDBJ whole genome shotgun (WGS) entry which is preliminary data.</text>
</comment>
<evidence type="ECO:0000259" key="1">
    <source>
        <dbReference type="Pfam" id="PF03478"/>
    </source>
</evidence>
<evidence type="ECO:0000313" key="3">
    <source>
        <dbReference type="Proteomes" id="UP000222542"/>
    </source>
</evidence>
<dbReference type="AlphaFoldDB" id="A0A2G2XZJ5"/>
<accession>A0A2G2XZJ5</accession>
<dbReference type="EMBL" id="AYRZ02000062">
    <property type="protein sequence ID" value="PHT62751.1"/>
    <property type="molecule type" value="Genomic_DNA"/>
</dbReference>
<reference evidence="2 3" key="1">
    <citation type="journal article" date="2014" name="Nat. Genet.">
        <title>Genome sequence of the hot pepper provides insights into the evolution of pungency in Capsicum species.</title>
        <authorList>
            <person name="Kim S."/>
            <person name="Park M."/>
            <person name="Yeom S.I."/>
            <person name="Kim Y.M."/>
            <person name="Lee J.M."/>
            <person name="Lee H.A."/>
            <person name="Seo E."/>
            <person name="Choi J."/>
            <person name="Cheong K."/>
            <person name="Kim K.T."/>
            <person name="Jung K."/>
            <person name="Lee G.W."/>
            <person name="Oh S.K."/>
            <person name="Bae C."/>
            <person name="Kim S.B."/>
            <person name="Lee H.Y."/>
            <person name="Kim S.Y."/>
            <person name="Kim M.S."/>
            <person name="Kang B.C."/>
            <person name="Jo Y.D."/>
            <person name="Yang H.B."/>
            <person name="Jeong H.J."/>
            <person name="Kang W.H."/>
            <person name="Kwon J.K."/>
            <person name="Shin C."/>
            <person name="Lim J.Y."/>
            <person name="Park J.H."/>
            <person name="Huh J.H."/>
            <person name="Kim J.S."/>
            <person name="Kim B.D."/>
            <person name="Cohen O."/>
            <person name="Paran I."/>
            <person name="Suh M.C."/>
            <person name="Lee S.B."/>
            <person name="Kim Y.K."/>
            <person name="Shin Y."/>
            <person name="Noh S.J."/>
            <person name="Park J."/>
            <person name="Seo Y.S."/>
            <person name="Kwon S.Y."/>
            <person name="Kim H.A."/>
            <person name="Park J.M."/>
            <person name="Kim H.J."/>
            <person name="Choi S.B."/>
            <person name="Bosland P.W."/>
            <person name="Reeves G."/>
            <person name="Jo S.H."/>
            <person name="Lee B.W."/>
            <person name="Cho H.T."/>
            <person name="Choi H.S."/>
            <person name="Lee M.S."/>
            <person name="Yu Y."/>
            <person name="Do Choi Y."/>
            <person name="Park B.S."/>
            <person name="van Deynze A."/>
            <person name="Ashrafi H."/>
            <person name="Hill T."/>
            <person name="Kim W.T."/>
            <person name="Pai H.S."/>
            <person name="Ahn H.K."/>
            <person name="Yeam I."/>
            <person name="Giovannoni J.J."/>
            <person name="Rose J.K."/>
            <person name="Sorensen I."/>
            <person name="Lee S.J."/>
            <person name="Kim R.W."/>
            <person name="Choi I.Y."/>
            <person name="Choi B.S."/>
            <person name="Lim J.S."/>
            <person name="Lee Y.H."/>
            <person name="Choi D."/>
        </authorList>
    </citation>
    <scope>NUCLEOTIDE SEQUENCE [LARGE SCALE GENOMIC DNA]</scope>
    <source>
        <strain evidence="3">cv. CM334</strain>
    </source>
</reference>
<dbReference type="Proteomes" id="UP000222542">
    <property type="component" value="Unassembled WGS sequence"/>
</dbReference>
<keyword evidence="3" id="KW-1185">Reference proteome</keyword>
<gene>
    <name evidence="2" type="ORF">T459_33414</name>
</gene>
<feature type="domain" description="KIB1-4 beta-propeller" evidence="1">
    <location>
        <begin position="3"/>
        <end position="201"/>
    </location>
</feature>
<sequence length="230" mass="25936">MTFYRKAVLSASPSRTSDYVLMVIDGGMCFLSFWRPGDLRWNRVSWEETNYNLLCDLKSYHSSGSIPIWRQARTIIHVESLGSLFVVSRNGVRFRNAIDDSDMVSLTLNPIEIQDIEEDVSNITYGTTNIRVYQVDLPDGKVTETRDLRGIAFFLGANASLSVQASQYPGIKPNHIYFTDDFFETYTAYIEGGGSDMGVFNLADGSIQPHYNVVSLSRVCPPTWVTPILY</sequence>
<name>A0A2G2XZJ5_CAPAN</name>
<reference evidence="2 3" key="2">
    <citation type="journal article" date="2017" name="Genome Biol.">
        <title>New reference genome sequences of hot pepper reveal the massive evolution of plant disease-resistance genes by retroduplication.</title>
        <authorList>
            <person name="Kim S."/>
            <person name="Park J."/>
            <person name="Yeom S.I."/>
            <person name="Kim Y.M."/>
            <person name="Seo E."/>
            <person name="Kim K.T."/>
            <person name="Kim M.S."/>
            <person name="Lee J.M."/>
            <person name="Cheong K."/>
            <person name="Shin H.S."/>
            <person name="Kim S.B."/>
            <person name="Han K."/>
            <person name="Lee J."/>
            <person name="Park M."/>
            <person name="Lee H.A."/>
            <person name="Lee H.Y."/>
            <person name="Lee Y."/>
            <person name="Oh S."/>
            <person name="Lee J.H."/>
            <person name="Choi E."/>
            <person name="Choi E."/>
            <person name="Lee S.E."/>
            <person name="Jeon J."/>
            <person name="Kim H."/>
            <person name="Choi G."/>
            <person name="Song H."/>
            <person name="Lee J."/>
            <person name="Lee S.C."/>
            <person name="Kwon J.K."/>
            <person name="Lee H.Y."/>
            <person name="Koo N."/>
            <person name="Hong Y."/>
            <person name="Kim R.W."/>
            <person name="Kang W.H."/>
            <person name="Huh J.H."/>
            <person name="Kang B.C."/>
            <person name="Yang T.J."/>
            <person name="Lee Y.H."/>
            <person name="Bennetzen J.L."/>
            <person name="Choi D."/>
        </authorList>
    </citation>
    <scope>NUCLEOTIDE SEQUENCE [LARGE SCALE GENOMIC DNA]</scope>
    <source>
        <strain evidence="3">cv. CM334</strain>
    </source>
</reference>
<dbReference type="STRING" id="4072.A0A2G2XZJ5"/>
<dbReference type="Gramene" id="PHT62751">
    <property type="protein sequence ID" value="PHT62751"/>
    <property type="gene ID" value="T459_33414"/>
</dbReference>
<dbReference type="InterPro" id="IPR005174">
    <property type="entry name" value="KIB1-4_b-propeller"/>
</dbReference>
<dbReference type="PANTHER" id="PTHR44259:SF115">
    <property type="entry name" value="DUF295 DOMAIN-CONTAINING PROTEIN"/>
    <property type="match status" value="1"/>
</dbReference>
<protein>
    <recommendedName>
        <fullName evidence="1">KIB1-4 beta-propeller domain-containing protein</fullName>
    </recommendedName>
</protein>
<dbReference type="InterPro" id="IPR050942">
    <property type="entry name" value="F-box_BR-signaling"/>
</dbReference>
<dbReference type="PANTHER" id="PTHR44259">
    <property type="entry name" value="OS07G0183000 PROTEIN-RELATED"/>
    <property type="match status" value="1"/>
</dbReference>
<dbReference type="Pfam" id="PF03478">
    <property type="entry name" value="Beta-prop_KIB1-4"/>
    <property type="match status" value="1"/>
</dbReference>
<organism evidence="2 3">
    <name type="scientific">Capsicum annuum</name>
    <name type="common">Capsicum pepper</name>
    <dbReference type="NCBI Taxonomy" id="4072"/>
    <lineage>
        <taxon>Eukaryota</taxon>
        <taxon>Viridiplantae</taxon>
        <taxon>Streptophyta</taxon>
        <taxon>Embryophyta</taxon>
        <taxon>Tracheophyta</taxon>
        <taxon>Spermatophyta</taxon>
        <taxon>Magnoliopsida</taxon>
        <taxon>eudicotyledons</taxon>
        <taxon>Gunneridae</taxon>
        <taxon>Pentapetalae</taxon>
        <taxon>asterids</taxon>
        <taxon>lamiids</taxon>
        <taxon>Solanales</taxon>
        <taxon>Solanaceae</taxon>
        <taxon>Solanoideae</taxon>
        <taxon>Capsiceae</taxon>
        <taxon>Capsicum</taxon>
    </lineage>
</organism>
<proteinExistence type="predicted"/>